<dbReference type="SUPFAM" id="SSF56204">
    <property type="entry name" value="Hect, E3 ligase catalytic domain"/>
    <property type="match status" value="1"/>
</dbReference>
<reference evidence="6" key="1">
    <citation type="submission" date="2024-04" db="EMBL/GenBank/DDBJ databases">
        <title>Salinicola lusitanus LLJ914,a marine bacterium isolated from the Okinawa Trough.</title>
        <authorList>
            <person name="Li J."/>
        </authorList>
    </citation>
    <scope>NUCLEOTIDE SEQUENCE [LARGE SCALE GENOMIC DNA]</scope>
</reference>
<proteinExistence type="predicted"/>
<evidence type="ECO:0000313" key="6">
    <source>
        <dbReference type="Proteomes" id="UP001460270"/>
    </source>
</evidence>
<dbReference type="PROSITE" id="PS50237">
    <property type="entry name" value="HECT"/>
    <property type="match status" value="2"/>
</dbReference>
<dbReference type="InterPro" id="IPR000569">
    <property type="entry name" value="HECT_dom"/>
</dbReference>
<protein>
    <recommendedName>
        <fullName evidence="4">HECT domain-containing protein</fullName>
    </recommendedName>
</protein>
<dbReference type="SMART" id="SM00119">
    <property type="entry name" value="HECTc"/>
    <property type="match status" value="1"/>
</dbReference>
<feature type="active site" description="Glycyl thioester intermediate" evidence="3">
    <location>
        <position position="372"/>
    </location>
</feature>
<keyword evidence="1" id="KW-0808">Transferase</keyword>
<dbReference type="Gene3D" id="3.90.1750.10">
    <property type="entry name" value="Hect, E3 ligase catalytic domains"/>
    <property type="match status" value="1"/>
</dbReference>
<name>A0AAW0PAS7_9GOBI</name>
<dbReference type="Pfam" id="PF00632">
    <property type="entry name" value="HECT"/>
    <property type="match status" value="1"/>
</dbReference>
<evidence type="ECO:0000313" key="5">
    <source>
        <dbReference type="EMBL" id="KAK7922263.1"/>
    </source>
</evidence>
<dbReference type="InterPro" id="IPR035983">
    <property type="entry name" value="Hect_E3_ubiquitin_ligase"/>
</dbReference>
<gene>
    <name evidence="5" type="ORF">WMY93_009165</name>
</gene>
<dbReference type="AlphaFoldDB" id="A0AAW0PAS7"/>
<dbReference type="GO" id="GO:0004842">
    <property type="term" value="F:ubiquitin-protein transferase activity"/>
    <property type="evidence" value="ECO:0007669"/>
    <property type="project" value="InterPro"/>
</dbReference>
<sequence>MKMYSWHLQFISPYRTPIVINVDVDDARPADFVDYVGILGTDEPSGTDLKAILAQLESRVDHTQLPIHNEINVTRGSILSCAFRAFRRQRFSCIHRLKVQFLDGQGLSEGAVDDGGPTRELFRLLLAAIRDSQYFEGSEDSKNIALVNRALESMAYRLIGQMICMALVVGGATDSVEVEEVSDLELWQHLKKILEARRLEEAQEALIEASGALSLLGCGRSILTLENRGRIVEEAARAYVEGRTKGALEQLIEGLDCLGLAKAMKTHSDKLKPLFVLSAQKLIVQDLLSLFEVKFSPQGSNARVRETKTVGFWRDWLIDVSDGCRPVTLEDVLIFASGVDSLPPLDFLQKPEIEFLHDTGMGPRRYPEANTCSVILRLPLHTEYDDFVEYMESGIRQAPVFVFL</sequence>
<evidence type="ECO:0000256" key="2">
    <source>
        <dbReference type="ARBA" id="ARBA00022786"/>
    </source>
</evidence>
<feature type="domain" description="HECT" evidence="4">
    <location>
        <begin position="96"/>
        <end position="134"/>
    </location>
</feature>
<organism evidence="5 6">
    <name type="scientific">Mugilogobius chulae</name>
    <name type="common">yellowstripe goby</name>
    <dbReference type="NCBI Taxonomy" id="88201"/>
    <lineage>
        <taxon>Eukaryota</taxon>
        <taxon>Metazoa</taxon>
        <taxon>Chordata</taxon>
        <taxon>Craniata</taxon>
        <taxon>Vertebrata</taxon>
        <taxon>Euteleostomi</taxon>
        <taxon>Actinopterygii</taxon>
        <taxon>Neopterygii</taxon>
        <taxon>Teleostei</taxon>
        <taxon>Neoteleostei</taxon>
        <taxon>Acanthomorphata</taxon>
        <taxon>Gobiaria</taxon>
        <taxon>Gobiiformes</taxon>
        <taxon>Gobioidei</taxon>
        <taxon>Gobiidae</taxon>
        <taxon>Gobionellinae</taxon>
        <taxon>Mugilogobius</taxon>
    </lineage>
</organism>
<keyword evidence="6" id="KW-1185">Reference proteome</keyword>
<feature type="domain" description="HECT" evidence="4">
    <location>
        <begin position="332"/>
        <end position="404"/>
    </location>
</feature>
<accession>A0AAW0PAS7</accession>
<dbReference type="EMBL" id="JBBPFD010000006">
    <property type="protein sequence ID" value="KAK7922263.1"/>
    <property type="molecule type" value="Genomic_DNA"/>
</dbReference>
<dbReference type="Gene3D" id="3.30.2410.10">
    <property type="entry name" value="Hect, E3 ligase catalytic domain"/>
    <property type="match status" value="1"/>
</dbReference>
<comment type="caution">
    <text evidence="5">The sequence shown here is derived from an EMBL/GenBank/DDBJ whole genome shotgun (WGS) entry which is preliminary data.</text>
</comment>
<evidence type="ECO:0000259" key="4">
    <source>
        <dbReference type="PROSITE" id="PS50237"/>
    </source>
</evidence>
<dbReference type="Proteomes" id="UP001460270">
    <property type="component" value="Unassembled WGS sequence"/>
</dbReference>
<evidence type="ECO:0000256" key="1">
    <source>
        <dbReference type="ARBA" id="ARBA00022679"/>
    </source>
</evidence>
<keyword evidence="2 3" id="KW-0833">Ubl conjugation pathway</keyword>
<comment type="caution">
    <text evidence="3">Lacks conserved residue(s) required for the propagation of feature annotation.</text>
</comment>
<evidence type="ECO:0000256" key="3">
    <source>
        <dbReference type="PROSITE-ProRule" id="PRU00104"/>
    </source>
</evidence>